<dbReference type="PANTHER" id="PTHR33498">
    <property type="entry name" value="TRANSPOSASE FOR INSERTION SEQUENCE ELEMENT IS1557"/>
    <property type="match status" value="1"/>
</dbReference>
<dbReference type="PANTHER" id="PTHR33498:SF1">
    <property type="entry name" value="TRANSPOSASE FOR INSERTION SEQUENCE ELEMENT IS1557"/>
    <property type="match status" value="1"/>
</dbReference>
<sequence length="156" mass="17667">MINLSCSPLDSTIELLDVSDVDDSLRLTVKSNRESSSCPACHHVSSRPHSRHTRVIQDLPIADRPVRLLLISRKWFCDDPSCSLKVFTERYDWLAPHGRRTLRAEHILRQIAFSTSCVAAEKIAQAIHLPISHDSLLTMIHKTPIPVEVSPFPRSR</sequence>
<dbReference type="EMBL" id="JXTH01000094">
    <property type="protein sequence ID" value="KIQ93141.1"/>
    <property type="molecule type" value="Genomic_DNA"/>
</dbReference>
<proteinExistence type="predicted"/>
<feature type="domain" description="Transposase IS204/IS1001/IS1096/IS1165 zinc-finger" evidence="1">
    <location>
        <begin position="37"/>
        <end position="79"/>
    </location>
</feature>
<dbReference type="AlphaFoldDB" id="A0A0D0RWQ6"/>
<dbReference type="Proteomes" id="UP000032102">
    <property type="component" value="Unassembled WGS sequence"/>
</dbReference>
<dbReference type="Pfam" id="PF14690">
    <property type="entry name" value="Zn_ribbon_ISL3"/>
    <property type="match status" value="1"/>
</dbReference>
<gene>
    <name evidence="2" type="ORF">LH47_02785</name>
</gene>
<name>A0A0D0RWQ6_9BACL</name>
<accession>A0A0D0RWQ6</accession>
<reference evidence="2 3" key="1">
    <citation type="submission" date="2015-01" db="EMBL/GenBank/DDBJ databases">
        <title>Draft genome of Anoxybacillus thermarum strain AF/04.</title>
        <authorList>
            <person name="Poli A."/>
            <person name="Nicolaus B."/>
            <person name="Chan K.-G."/>
            <person name="Kahar U.M."/>
            <person name="Yaakob A.S."/>
            <person name="Chan C.S."/>
            <person name="Goh K.M."/>
        </authorList>
    </citation>
    <scope>NUCLEOTIDE SEQUENCE [LARGE SCALE GENOMIC DNA]</scope>
    <source>
        <strain evidence="2 3">AF/04</strain>
    </source>
</reference>
<dbReference type="PATRIC" id="fig|404937.3.peg.3073"/>
<evidence type="ECO:0000313" key="2">
    <source>
        <dbReference type="EMBL" id="KIQ93141.1"/>
    </source>
</evidence>
<evidence type="ECO:0000313" key="3">
    <source>
        <dbReference type="Proteomes" id="UP000032102"/>
    </source>
</evidence>
<keyword evidence="3" id="KW-1185">Reference proteome</keyword>
<dbReference type="InterPro" id="IPR029261">
    <property type="entry name" value="Transposase_Znf"/>
</dbReference>
<organism evidence="2 3">
    <name type="scientific">Anoxybacillus thermarum</name>
    <dbReference type="NCBI Taxonomy" id="404937"/>
    <lineage>
        <taxon>Bacteria</taxon>
        <taxon>Bacillati</taxon>
        <taxon>Bacillota</taxon>
        <taxon>Bacilli</taxon>
        <taxon>Bacillales</taxon>
        <taxon>Anoxybacillaceae</taxon>
        <taxon>Anoxybacillus</taxon>
    </lineage>
</organism>
<protein>
    <submittedName>
        <fullName evidence="2">Transposase</fullName>
    </submittedName>
</protein>
<comment type="caution">
    <text evidence="2">The sequence shown here is derived from an EMBL/GenBank/DDBJ whole genome shotgun (WGS) entry which is preliminary data.</text>
</comment>
<evidence type="ECO:0000259" key="1">
    <source>
        <dbReference type="Pfam" id="PF14690"/>
    </source>
</evidence>
<dbReference type="InterPro" id="IPR047951">
    <property type="entry name" value="Transpos_ISL3"/>
</dbReference>
<dbReference type="RefSeq" id="WP_084221353.1">
    <property type="nucleotide sequence ID" value="NZ_JXTH01000094.1"/>
</dbReference>